<sequence length="678" mass="72483">MKALIVLWITLFIFVGTAPLTGGAEIGPALQGTYWVDVYMNSRDVASLSLTDEGKILAIGGSTIWMMDTDGGIVWAHSIENVTLGELKQTSSGDFIMAGRLIDGSLWIAKIGGDGGIKWGKAYGQTIRGYISISLDSKDNIVVAADVAPRGVWLLKLDRDGCFVWSMTFPGLSSPSLAVDTYGNVLLAGVSEGSLVLLKLTGDGHLAWAKEYLPSQGSGHFVSLAKSSLVDDSGGIVIGGTFVSGFYSNASVLYIDHDGNVKWAKIYGTSSLVRINDLETGSQGEVILGGFVASFMHHPDGWIMELTPGGEVVWSVLLGTEDSAEEILDVVVDSQSNVFASGYKGVRGLIAKLPPYGCLDGCDVIRVRTPSVSSIELESKSIMPAVSREAYIPVKVYYSISLWFPEVSRICEVTLSGKLEVSSEPTDAEVVIQGEYSSYSGTTPLSIEVPAGRYNVSVVKDEYEKYKTTVSVEVGKTESISVTLVPKFGYLNVTSVPVDGEVYVDNYFIGTTPLEEIKLSTGTHELRVKKDGYEEYAEDFEIRPGETTKIHAVLEAKSGNLRVNSTLPGLEVYLDGSYIGTTPIEGYKTSAGKHFLRVLRRGEEVYSGIITIEPGGTTVVHVVFSGSSETSTGTSTESETDSTTSSTGGTSPPGGEICGPGSLIWVLLLLALVRRGRS</sequence>
<accession>A0A2Z2MYA1</accession>
<dbReference type="AlphaFoldDB" id="A0A2Z2MYA1"/>
<feature type="domain" description="PEGA" evidence="2">
    <location>
        <begin position="417"/>
        <end position="486"/>
    </location>
</feature>
<dbReference type="SUPFAM" id="SSF63829">
    <property type="entry name" value="Calcium-dependent phosphotriesterase"/>
    <property type="match status" value="1"/>
</dbReference>
<feature type="domain" description="PEGA" evidence="2">
    <location>
        <begin position="559"/>
        <end position="623"/>
    </location>
</feature>
<feature type="compositionally biased region" description="Low complexity" evidence="1">
    <location>
        <begin position="627"/>
        <end position="655"/>
    </location>
</feature>
<proteinExistence type="predicted"/>
<dbReference type="RefSeq" id="WP_198300127.1">
    <property type="nucleotide sequence ID" value="NZ_CP015103.1"/>
</dbReference>
<dbReference type="PANTHER" id="PTHR36194">
    <property type="entry name" value="S-LAYER-LIKE PROTEIN"/>
    <property type="match status" value="1"/>
</dbReference>
<keyword evidence="4" id="KW-1185">Reference proteome</keyword>
<dbReference type="Proteomes" id="UP000250125">
    <property type="component" value="Chromosome"/>
</dbReference>
<dbReference type="InterPro" id="IPR013229">
    <property type="entry name" value="PEGA"/>
</dbReference>
<dbReference type="KEGG" id="tsl:A3L11_07675"/>
<evidence type="ECO:0000256" key="1">
    <source>
        <dbReference type="SAM" id="MobiDB-lite"/>
    </source>
</evidence>
<protein>
    <recommendedName>
        <fullName evidence="2">PEGA domain-containing protein</fullName>
    </recommendedName>
</protein>
<gene>
    <name evidence="3" type="ORF">A3L11_07675</name>
</gene>
<dbReference type="GeneID" id="33318107"/>
<dbReference type="Pfam" id="PF08308">
    <property type="entry name" value="PEGA"/>
    <property type="match status" value="3"/>
</dbReference>
<feature type="region of interest" description="Disordered" evidence="1">
    <location>
        <begin position="627"/>
        <end position="656"/>
    </location>
</feature>
<dbReference type="EMBL" id="CP015103">
    <property type="protein sequence ID" value="ASJ09113.1"/>
    <property type="molecule type" value="Genomic_DNA"/>
</dbReference>
<evidence type="ECO:0000259" key="2">
    <source>
        <dbReference type="Pfam" id="PF08308"/>
    </source>
</evidence>
<dbReference type="PANTHER" id="PTHR36194:SF1">
    <property type="entry name" value="S-LAYER-LIKE PROTEIN"/>
    <property type="match status" value="1"/>
</dbReference>
<dbReference type="OrthoDB" id="98274at2157"/>
<evidence type="ECO:0000313" key="3">
    <source>
        <dbReference type="EMBL" id="ASJ09113.1"/>
    </source>
</evidence>
<organism evidence="3 4">
    <name type="scientific">Thermococcus siculi</name>
    <dbReference type="NCBI Taxonomy" id="72803"/>
    <lineage>
        <taxon>Archaea</taxon>
        <taxon>Methanobacteriati</taxon>
        <taxon>Methanobacteriota</taxon>
        <taxon>Thermococci</taxon>
        <taxon>Thermococcales</taxon>
        <taxon>Thermococcaceae</taxon>
        <taxon>Thermococcus</taxon>
    </lineage>
</organism>
<reference evidence="3 4" key="1">
    <citation type="submission" date="2016-04" db="EMBL/GenBank/DDBJ databases">
        <title>Complete genome sequence of Thermococcus siculi type strain RG-20.</title>
        <authorList>
            <person name="Oger P.M."/>
        </authorList>
    </citation>
    <scope>NUCLEOTIDE SEQUENCE [LARGE SCALE GENOMIC DNA]</scope>
    <source>
        <strain evidence="3 4">RG-20</strain>
    </source>
</reference>
<evidence type="ECO:0000313" key="4">
    <source>
        <dbReference type="Proteomes" id="UP000250125"/>
    </source>
</evidence>
<name>A0A2Z2MYA1_9EURY</name>
<feature type="domain" description="PEGA" evidence="2">
    <location>
        <begin position="489"/>
        <end position="556"/>
    </location>
</feature>